<dbReference type="SUPFAM" id="SSF69118">
    <property type="entry name" value="AhpD-like"/>
    <property type="match status" value="1"/>
</dbReference>
<dbReference type="AlphaFoldDB" id="A0A1H1JUC1"/>
<dbReference type="STRING" id="157910.SAMN05445850_5623"/>
<gene>
    <name evidence="2" type="ORF">SAMN05445850_5623</name>
</gene>
<dbReference type="InterPro" id="IPR029032">
    <property type="entry name" value="AhpD-like"/>
</dbReference>
<dbReference type="InterPro" id="IPR003779">
    <property type="entry name" value="CMD-like"/>
</dbReference>
<sequence>MKSLEEKLAYGLKVFGEIMGEDKAAGLRAASESTGFGSDISRLAINYAFADVWGDDKLERKQRSLVTLGILIASRQTLELKNHVRIAVRNGLSARELEGVLIQALPYAGFPAVASATTAVLETLRELGIDTTTRTSEERGLL</sequence>
<dbReference type="Pfam" id="PF02627">
    <property type="entry name" value="CMD"/>
    <property type="match status" value="1"/>
</dbReference>
<proteinExistence type="predicted"/>
<dbReference type="InterPro" id="IPR052512">
    <property type="entry name" value="4CMD/NDH-1_regulator"/>
</dbReference>
<dbReference type="EMBL" id="FNKX01000002">
    <property type="protein sequence ID" value="SDR53127.1"/>
    <property type="molecule type" value="Genomic_DNA"/>
</dbReference>
<reference evidence="3" key="1">
    <citation type="submission" date="2016-10" db="EMBL/GenBank/DDBJ databases">
        <authorList>
            <person name="Varghese N."/>
            <person name="Submissions S."/>
        </authorList>
    </citation>
    <scope>NUCLEOTIDE SEQUENCE [LARGE SCALE GENOMIC DNA]</scope>
    <source>
        <strain evidence="3">DUS833</strain>
    </source>
</reference>
<dbReference type="Gene3D" id="1.20.1290.10">
    <property type="entry name" value="AhpD-like"/>
    <property type="match status" value="1"/>
</dbReference>
<protein>
    <submittedName>
        <fullName evidence="2">4-carboxymuconolactone decarboxylase</fullName>
    </submittedName>
</protein>
<dbReference type="PANTHER" id="PTHR33570">
    <property type="entry name" value="4-CARBOXYMUCONOLACTONE DECARBOXYLASE FAMILY PROTEIN"/>
    <property type="match status" value="1"/>
</dbReference>
<accession>A0A1H1JUC1</accession>
<name>A0A1H1JUC1_9BURK</name>
<keyword evidence="3" id="KW-1185">Reference proteome</keyword>
<evidence type="ECO:0000313" key="2">
    <source>
        <dbReference type="EMBL" id="SDR53127.1"/>
    </source>
</evidence>
<dbReference type="GO" id="GO:0051920">
    <property type="term" value="F:peroxiredoxin activity"/>
    <property type="evidence" value="ECO:0007669"/>
    <property type="project" value="InterPro"/>
</dbReference>
<evidence type="ECO:0000259" key="1">
    <source>
        <dbReference type="Pfam" id="PF02627"/>
    </source>
</evidence>
<dbReference type="RefSeq" id="WP_008917662.1">
    <property type="nucleotide sequence ID" value="NZ_FNKX01000002.1"/>
</dbReference>
<evidence type="ECO:0000313" key="3">
    <source>
        <dbReference type="Proteomes" id="UP000199365"/>
    </source>
</evidence>
<dbReference type="PANTHER" id="PTHR33570:SF2">
    <property type="entry name" value="CARBOXYMUCONOLACTONE DECARBOXYLASE-LIKE DOMAIN-CONTAINING PROTEIN"/>
    <property type="match status" value="1"/>
</dbReference>
<dbReference type="Proteomes" id="UP000199365">
    <property type="component" value="Unassembled WGS sequence"/>
</dbReference>
<feature type="domain" description="Carboxymuconolactone decarboxylase-like" evidence="1">
    <location>
        <begin position="42"/>
        <end position="120"/>
    </location>
</feature>
<organism evidence="2 3">
    <name type="scientific">Paraburkholderia tuberum</name>
    <dbReference type="NCBI Taxonomy" id="157910"/>
    <lineage>
        <taxon>Bacteria</taxon>
        <taxon>Pseudomonadati</taxon>
        <taxon>Pseudomonadota</taxon>
        <taxon>Betaproteobacteria</taxon>
        <taxon>Burkholderiales</taxon>
        <taxon>Burkholderiaceae</taxon>
        <taxon>Paraburkholderia</taxon>
    </lineage>
</organism>